<evidence type="ECO:0000313" key="8">
    <source>
        <dbReference type="Proteomes" id="UP000386466"/>
    </source>
</evidence>
<dbReference type="PANTHER" id="PTHR13718">
    <property type="entry name" value="RIBOSOMAL S SUBUNIT"/>
    <property type="match status" value="1"/>
</dbReference>
<accession>A0A485NXN0</accession>
<evidence type="ECO:0000256" key="4">
    <source>
        <dbReference type="PROSITE-ProRule" id="PRU00268"/>
    </source>
</evidence>
<dbReference type="Gene3D" id="3.30.230.10">
    <property type="match status" value="1"/>
</dbReference>
<dbReference type="Pfam" id="PF00333">
    <property type="entry name" value="Ribosomal_S5"/>
    <property type="match status" value="1"/>
</dbReference>
<dbReference type="Pfam" id="PF03719">
    <property type="entry name" value="Ribosomal_S5_C"/>
    <property type="match status" value="1"/>
</dbReference>
<dbReference type="SUPFAM" id="SSF54768">
    <property type="entry name" value="dsRNA-binding domain-like"/>
    <property type="match status" value="1"/>
</dbReference>
<evidence type="ECO:0000313" key="7">
    <source>
        <dbReference type="EMBL" id="VFV36879.1"/>
    </source>
</evidence>
<organism evidence="7 8">
    <name type="scientific">Lynx pardinus</name>
    <name type="common">Iberian lynx</name>
    <name type="synonym">Felis pardina</name>
    <dbReference type="NCBI Taxonomy" id="191816"/>
    <lineage>
        <taxon>Eukaryota</taxon>
        <taxon>Metazoa</taxon>
        <taxon>Chordata</taxon>
        <taxon>Craniata</taxon>
        <taxon>Vertebrata</taxon>
        <taxon>Euteleostomi</taxon>
        <taxon>Mammalia</taxon>
        <taxon>Eutheria</taxon>
        <taxon>Laurasiatheria</taxon>
        <taxon>Carnivora</taxon>
        <taxon>Feliformia</taxon>
        <taxon>Felidae</taxon>
        <taxon>Felinae</taxon>
        <taxon>Lynx</taxon>
    </lineage>
</organism>
<keyword evidence="2 4" id="KW-0689">Ribosomal protein</keyword>
<dbReference type="GO" id="GO:0022627">
    <property type="term" value="C:cytosolic small ribosomal subunit"/>
    <property type="evidence" value="ECO:0007669"/>
    <property type="project" value="TreeGrafter"/>
</dbReference>
<evidence type="ECO:0000256" key="2">
    <source>
        <dbReference type="ARBA" id="ARBA00022980"/>
    </source>
</evidence>
<comment type="similarity">
    <text evidence="1 5">Belongs to the universal ribosomal protein uS5 family.</text>
</comment>
<dbReference type="GO" id="GO:0003723">
    <property type="term" value="F:RNA binding"/>
    <property type="evidence" value="ECO:0007669"/>
    <property type="project" value="InterPro"/>
</dbReference>
<dbReference type="InterPro" id="IPR020568">
    <property type="entry name" value="Ribosomal_Su5_D2-typ_SF"/>
</dbReference>
<keyword evidence="3 4" id="KW-0687">Ribonucleoprotein</keyword>
<dbReference type="InterPro" id="IPR014721">
    <property type="entry name" value="Ribsml_uS5_D2-typ_fold_subgr"/>
</dbReference>
<dbReference type="InterPro" id="IPR000851">
    <property type="entry name" value="Ribosomal_uS5"/>
</dbReference>
<keyword evidence="8" id="KW-1185">Reference proteome</keyword>
<sequence>DEVLKIIPVQKQTHAGQPIRFRAFVAIRDYNGHIGLGVNCSKEEATQGTRSASPTLSHDHCGSLLVCLILAPRGTGIVSAPVPKKLLMMAGMDNCYTSARGCTAWATLPRPLLMPFPRPTPDLWKETVFTKSPYEEFTDHLVKIHTRVSMQRTQTSA</sequence>
<feature type="non-terminal residue" evidence="7">
    <location>
        <position position="157"/>
    </location>
</feature>
<feature type="domain" description="S5 DRBM" evidence="6">
    <location>
        <begin position="1"/>
        <end position="52"/>
    </location>
</feature>
<evidence type="ECO:0000256" key="3">
    <source>
        <dbReference type="ARBA" id="ARBA00023274"/>
    </source>
</evidence>
<dbReference type="InterPro" id="IPR013810">
    <property type="entry name" value="Ribosomal_uS5_N"/>
</dbReference>
<dbReference type="GO" id="GO:0006412">
    <property type="term" value="P:translation"/>
    <property type="evidence" value="ECO:0007669"/>
    <property type="project" value="InterPro"/>
</dbReference>
<dbReference type="PROSITE" id="PS50881">
    <property type="entry name" value="S5_DSRBD"/>
    <property type="match status" value="1"/>
</dbReference>
<evidence type="ECO:0000259" key="6">
    <source>
        <dbReference type="PROSITE" id="PS50881"/>
    </source>
</evidence>
<dbReference type="InterPro" id="IPR005324">
    <property type="entry name" value="Ribosomal_uS5_C"/>
</dbReference>
<evidence type="ECO:0000256" key="1">
    <source>
        <dbReference type="ARBA" id="ARBA00008945"/>
    </source>
</evidence>
<dbReference type="EMBL" id="CAAGRJ010023548">
    <property type="protein sequence ID" value="VFV36879.1"/>
    <property type="molecule type" value="Genomic_DNA"/>
</dbReference>
<gene>
    <name evidence="7" type="ORF">LYPA_23C008423</name>
</gene>
<evidence type="ECO:0000256" key="5">
    <source>
        <dbReference type="RuleBase" id="RU003823"/>
    </source>
</evidence>
<dbReference type="Gene3D" id="3.30.160.20">
    <property type="match status" value="1"/>
</dbReference>
<proteinExistence type="inferred from homology"/>
<dbReference type="PANTHER" id="PTHR13718:SF93">
    <property type="entry name" value="SMALL RIBOSOMAL SUBUNIT PROTEIN US5"/>
    <property type="match status" value="1"/>
</dbReference>
<name>A0A485NXN0_LYNPA</name>
<dbReference type="SUPFAM" id="SSF54211">
    <property type="entry name" value="Ribosomal protein S5 domain 2-like"/>
    <property type="match status" value="1"/>
</dbReference>
<dbReference type="AlphaFoldDB" id="A0A485NXN0"/>
<dbReference type="Proteomes" id="UP000386466">
    <property type="component" value="Unassembled WGS sequence"/>
</dbReference>
<protein>
    <submittedName>
        <fullName evidence="7">40s ribosomal protein s2-like</fullName>
    </submittedName>
</protein>
<dbReference type="GO" id="GO:0003735">
    <property type="term" value="F:structural constituent of ribosome"/>
    <property type="evidence" value="ECO:0007669"/>
    <property type="project" value="UniProtKB-UniRule"/>
</dbReference>
<feature type="non-terminal residue" evidence="7">
    <location>
        <position position="1"/>
    </location>
</feature>
<reference evidence="7 8" key="1">
    <citation type="submission" date="2019-01" db="EMBL/GenBank/DDBJ databases">
        <authorList>
            <person name="Alioto T."/>
            <person name="Alioto T."/>
        </authorList>
    </citation>
    <scope>NUCLEOTIDE SEQUENCE [LARGE SCALE GENOMIC DNA]</scope>
</reference>